<dbReference type="PRINTS" id="PR00719">
    <property type="entry name" value="LMWPTPASE"/>
</dbReference>
<feature type="domain" description="Phosphotyrosine protein phosphatase I" evidence="6">
    <location>
        <begin position="2"/>
        <end position="148"/>
    </location>
</feature>
<sequence length="155" mass="17657">MIRVLFICLGNICRSPMAEAIFRSKVEQEGLQDKIDTDSAGVGHWHEGSPPHEGTRAVLRKNHIRMTDTKARQITEQDWEDFHYLIVMDDNNLRDVEAINDKEGVIIQKLMDYAENVPESEVPDPYLTGDFEGTFELVNSGCEGLLDSIRRDHSL</sequence>
<evidence type="ECO:0000259" key="6">
    <source>
        <dbReference type="SMART" id="SM00226"/>
    </source>
</evidence>
<dbReference type="PANTHER" id="PTHR11717">
    <property type="entry name" value="LOW MOLECULAR WEIGHT PROTEIN TYROSINE PHOSPHATASE"/>
    <property type="match status" value="1"/>
</dbReference>
<dbReference type="SUPFAM" id="SSF52788">
    <property type="entry name" value="Phosphotyrosine protein phosphatases I"/>
    <property type="match status" value="1"/>
</dbReference>
<dbReference type="Gene3D" id="3.40.50.2300">
    <property type="match status" value="1"/>
</dbReference>
<dbReference type="EC" id="3.1.3.48" evidence="2"/>
<dbReference type="EMBL" id="FNOS01000005">
    <property type="protein sequence ID" value="SDY14911.1"/>
    <property type="molecule type" value="Genomic_DNA"/>
</dbReference>
<comment type="catalytic activity">
    <reaction evidence="5">
        <text>O-phospho-L-tyrosyl-[protein] + H2O = L-tyrosyl-[protein] + phosphate</text>
        <dbReference type="Rhea" id="RHEA:10684"/>
        <dbReference type="Rhea" id="RHEA-COMP:10136"/>
        <dbReference type="Rhea" id="RHEA-COMP:20101"/>
        <dbReference type="ChEBI" id="CHEBI:15377"/>
        <dbReference type="ChEBI" id="CHEBI:43474"/>
        <dbReference type="ChEBI" id="CHEBI:46858"/>
        <dbReference type="ChEBI" id="CHEBI:61978"/>
        <dbReference type="EC" id="3.1.3.48"/>
    </reaction>
</comment>
<evidence type="ECO:0000313" key="7">
    <source>
        <dbReference type="EMBL" id="SDY14911.1"/>
    </source>
</evidence>
<reference evidence="7 8" key="1">
    <citation type="submission" date="2016-10" db="EMBL/GenBank/DDBJ databases">
        <authorList>
            <person name="Varghese N."/>
            <person name="Submissions S."/>
        </authorList>
    </citation>
    <scope>NUCLEOTIDE SEQUENCE [LARGE SCALE GENOMIC DNA]</scope>
    <source>
        <strain evidence="7 8">DSM 20748</strain>
    </source>
</reference>
<dbReference type="SMART" id="SM00226">
    <property type="entry name" value="LMWPc"/>
    <property type="match status" value="1"/>
</dbReference>
<evidence type="ECO:0000313" key="8">
    <source>
        <dbReference type="Proteomes" id="UP000198647"/>
    </source>
</evidence>
<dbReference type="PANTHER" id="PTHR11717:SF7">
    <property type="entry name" value="LOW MOLECULAR WEIGHT PHOSPHOTYROSINE PROTEIN PHOSPHATASE"/>
    <property type="match status" value="1"/>
</dbReference>
<comment type="similarity">
    <text evidence="1">Belongs to the low molecular weight phosphotyrosine protein phosphatase family.</text>
</comment>
<keyword evidence="8" id="KW-1185">Reference proteome</keyword>
<evidence type="ECO:0000256" key="4">
    <source>
        <dbReference type="ARBA" id="ARBA00022912"/>
    </source>
</evidence>
<dbReference type="CDD" id="cd16343">
    <property type="entry name" value="LMWPTP"/>
    <property type="match status" value="1"/>
</dbReference>
<protein>
    <recommendedName>
        <fullName evidence="2">protein-tyrosine-phosphatase</fullName>
        <ecNumber evidence="2">3.1.3.48</ecNumber>
    </recommendedName>
</protein>
<evidence type="ECO:0000256" key="2">
    <source>
        <dbReference type="ARBA" id="ARBA00013064"/>
    </source>
</evidence>
<dbReference type="Proteomes" id="UP000198647">
    <property type="component" value="Unassembled WGS sequence"/>
</dbReference>
<proteinExistence type="inferred from homology"/>
<accession>A0A1H3HHI4</accession>
<dbReference type="InterPro" id="IPR017867">
    <property type="entry name" value="Tyr_phospatase_low_mol_wt"/>
</dbReference>
<evidence type="ECO:0000256" key="1">
    <source>
        <dbReference type="ARBA" id="ARBA00011063"/>
    </source>
</evidence>
<dbReference type="Pfam" id="PF01451">
    <property type="entry name" value="LMWPc"/>
    <property type="match status" value="1"/>
</dbReference>
<evidence type="ECO:0000256" key="3">
    <source>
        <dbReference type="ARBA" id="ARBA00022801"/>
    </source>
</evidence>
<name>A0A1H3HHI4_9BACI</name>
<evidence type="ECO:0000256" key="5">
    <source>
        <dbReference type="ARBA" id="ARBA00051722"/>
    </source>
</evidence>
<gene>
    <name evidence="7" type="ORF">SAMN04488081_2216</name>
</gene>
<dbReference type="RefSeq" id="WP_008588409.1">
    <property type="nucleotide sequence ID" value="NZ_FNOS01000005.1"/>
</dbReference>
<organism evidence="7 8">
    <name type="scientific">Salimicrobium album</name>
    <dbReference type="NCBI Taxonomy" id="50717"/>
    <lineage>
        <taxon>Bacteria</taxon>
        <taxon>Bacillati</taxon>
        <taxon>Bacillota</taxon>
        <taxon>Bacilli</taxon>
        <taxon>Bacillales</taxon>
        <taxon>Bacillaceae</taxon>
        <taxon>Salimicrobium</taxon>
    </lineage>
</organism>
<dbReference type="InterPro" id="IPR036196">
    <property type="entry name" value="Ptyr_pPase_sf"/>
</dbReference>
<dbReference type="InterPro" id="IPR023485">
    <property type="entry name" value="Ptyr_pPase"/>
</dbReference>
<keyword evidence="4" id="KW-0904">Protein phosphatase</keyword>
<dbReference type="InterPro" id="IPR050438">
    <property type="entry name" value="LMW_PTPase"/>
</dbReference>
<keyword evidence="3" id="KW-0378">Hydrolase</keyword>
<comment type="caution">
    <text evidence="7">The sequence shown here is derived from an EMBL/GenBank/DDBJ whole genome shotgun (WGS) entry which is preliminary data.</text>
</comment>